<dbReference type="Proteomes" id="UP001160148">
    <property type="component" value="Unassembled WGS sequence"/>
</dbReference>
<evidence type="ECO:0000313" key="3">
    <source>
        <dbReference type="Proteomes" id="UP001160148"/>
    </source>
</evidence>
<name>A0AAV0XY11_9HEMI</name>
<accession>A0AAV0XY11</accession>
<feature type="compositionally biased region" description="Acidic residues" evidence="1">
    <location>
        <begin position="12"/>
        <end position="27"/>
    </location>
</feature>
<sequence>MMKSKKVQAGDSENEFDVDDPEEVGEYSEDKSTSTAAAKTLGKRRRPAKSTPARNKTSKVSDDEYKEEIIPEKERGSKAKPPPPAPILTSARGREKSHKRFGKYK</sequence>
<feature type="compositionally biased region" description="Basic residues" evidence="1">
    <location>
        <begin position="95"/>
        <end position="105"/>
    </location>
</feature>
<organism evidence="2 3">
    <name type="scientific">Macrosiphum euphorbiae</name>
    <name type="common">potato aphid</name>
    <dbReference type="NCBI Taxonomy" id="13131"/>
    <lineage>
        <taxon>Eukaryota</taxon>
        <taxon>Metazoa</taxon>
        <taxon>Ecdysozoa</taxon>
        <taxon>Arthropoda</taxon>
        <taxon>Hexapoda</taxon>
        <taxon>Insecta</taxon>
        <taxon>Pterygota</taxon>
        <taxon>Neoptera</taxon>
        <taxon>Paraneoptera</taxon>
        <taxon>Hemiptera</taxon>
        <taxon>Sternorrhyncha</taxon>
        <taxon>Aphidomorpha</taxon>
        <taxon>Aphidoidea</taxon>
        <taxon>Aphididae</taxon>
        <taxon>Macrosiphini</taxon>
        <taxon>Macrosiphum</taxon>
    </lineage>
</organism>
<feature type="region of interest" description="Disordered" evidence="1">
    <location>
        <begin position="1"/>
        <end position="105"/>
    </location>
</feature>
<evidence type="ECO:0000256" key="1">
    <source>
        <dbReference type="SAM" id="MobiDB-lite"/>
    </source>
</evidence>
<keyword evidence="3" id="KW-1185">Reference proteome</keyword>
<feature type="compositionally biased region" description="Basic and acidic residues" evidence="1">
    <location>
        <begin position="59"/>
        <end position="77"/>
    </location>
</feature>
<gene>
    <name evidence="2" type="ORF">MEUPH1_LOCUS26834</name>
</gene>
<reference evidence="2 3" key="1">
    <citation type="submission" date="2023-01" db="EMBL/GenBank/DDBJ databases">
        <authorList>
            <person name="Whitehead M."/>
        </authorList>
    </citation>
    <scope>NUCLEOTIDE SEQUENCE [LARGE SCALE GENOMIC DNA]</scope>
</reference>
<dbReference type="AlphaFoldDB" id="A0AAV0XY11"/>
<proteinExistence type="predicted"/>
<dbReference type="EMBL" id="CARXXK010001085">
    <property type="protein sequence ID" value="CAI6373033.1"/>
    <property type="molecule type" value="Genomic_DNA"/>
</dbReference>
<protein>
    <submittedName>
        <fullName evidence="2">Uncharacterized protein</fullName>
    </submittedName>
</protein>
<comment type="caution">
    <text evidence="2">The sequence shown here is derived from an EMBL/GenBank/DDBJ whole genome shotgun (WGS) entry which is preliminary data.</text>
</comment>
<evidence type="ECO:0000313" key="2">
    <source>
        <dbReference type="EMBL" id="CAI6373033.1"/>
    </source>
</evidence>